<dbReference type="InterPro" id="IPR001357">
    <property type="entry name" value="BRCT_dom"/>
</dbReference>
<organism evidence="15 16">
    <name type="scientific">Trichuris trichiura</name>
    <name type="common">Whipworm</name>
    <name type="synonym">Trichocephalus trichiurus</name>
    <dbReference type="NCBI Taxonomy" id="36087"/>
    <lineage>
        <taxon>Eukaryota</taxon>
        <taxon>Metazoa</taxon>
        <taxon>Ecdysozoa</taxon>
        <taxon>Nematoda</taxon>
        <taxon>Enoplea</taxon>
        <taxon>Dorylaimia</taxon>
        <taxon>Trichinellida</taxon>
        <taxon>Trichuridae</taxon>
        <taxon>Trichuris</taxon>
    </lineage>
</organism>
<feature type="domain" description="BRCT" evidence="14">
    <location>
        <begin position="131"/>
        <end position="217"/>
    </location>
</feature>
<dbReference type="AlphaFoldDB" id="A0A077Z438"/>
<dbReference type="PANTHER" id="PTHR23196:SF1">
    <property type="entry name" value="PAX-INTERACTING PROTEIN 1"/>
    <property type="match status" value="1"/>
</dbReference>
<dbReference type="Gene3D" id="3.40.50.10190">
    <property type="entry name" value="BRCT domain"/>
    <property type="match status" value="4"/>
</dbReference>
<dbReference type="Pfam" id="PF12861">
    <property type="entry name" value="zf-ANAPC11"/>
    <property type="match status" value="1"/>
</dbReference>
<evidence type="ECO:0000313" key="15">
    <source>
        <dbReference type="EMBL" id="CDW54594.1"/>
    </source>
</evidence>
<keyword evidence="16" id="KW-1185">Reference proteome</keyword>
<evidence type="ECO:0000256" key="9">
    <source>
        <dbReference type="ARBA" id="ARBA00023858"/>
    </source>
</evidence>
<gene>
    <name evidence="15" type="ORF">TTRE_0000286401</name>
</gene>
<keyword evidence="6" id="KW-0131">Cell cycle</keyword>
<dbReference type="CDD" id="cd16456">
    <property type="entry name" value="RING-H2_APC11"/>
    <property type="match status" value="1"/>
</dbReference>
<dbReference type="GO" id="GO:0005680">
    <property type="term" value="C:anaphase-promoting complex"/>
    <property type="evidence" value="ECO:0007669"/>
    <property type="project" value="InterPro"/>
</dbReference>
<feature type="domain" description="RING-type" evidence="13">
    <location>
        <begin position="695"/>
        <end position="738"/>
    </location>
</feature>
<dbReference type="SUPFAM" id="SSF57850">
    <property type="entry name" value="RING/U-box"/>
    <property type="match status" value="1"/>
</dbReference>
<evidence type="ECO:0000256" key="6">
    <source>
        <dbReference type="ARBA" id="ARBA00022776"/>
    </source>
</evidence>
<dbReference type="Gene3D" id="3.30.40.10">
    <property type="entry name" value="Zinc/RING finger domain, C3HC4 (zinc finger)"/>
    <property type="match status" value="1"/>
</dbReference>
<name>A0A077Z438_TRITR</name>
<evidence type="ECO:0000256" key="4">
    <source>
        <dbReference type="ARBA" id="ARBA00022763"/>
    </source>
</evidence>
<dbReference type="PROSITE" id="PS50172">
    <property type="entry name" value="BRCT"/>
    <property type="match status" value="3"/>
</dbReference>
<keyword evidence="5 11" id="KW-0863">Zinc-finger</keyword>
<keyword evidence="4" id="KW-0227">DNA damage</keyword>
<dbReference type="Pfam" id="PF16770">
    <property type="entry name" value="RTT107_BRCT_5"/>
    <property type="match status" value="1"/>
</dbReference>
<protein>
    <recommendedName>
        <fullName evidence="2">Anaphase-promoting complex subunit 11</fullName>
    </recommendedName>
    <alternativeName>
        <fullName evidence="10">PAX transactivation activation domain-interacting protein</fullName>
    </alternativeName>
    <alternativeName>
        <fullName evidence="9">PAX-interacting protein 1</fullName>
    </alternativeName>
</protein>
<dbReference type="GO" id="GO:0006974">
    <property type="term" value="P:DNA damage response"/>
    <property type="evidence" value="ECO:0007669"/>
    <property type="project" value="UniProtKB-KW"/>
</dbReference>
<dbReference type="CDD" id="cd17712">
    <property type="entry name" value="BRCT_PAXIP1_rpt5"/>
    <property type="match status" value="1"/>
</dbReference>
<dbReference type="GO" id="GO:0097602">
    <property type="term" value="F:cullin family protein binding"/>
    <property type="evidence" value="ECO:0007669"/>
    <property type="project" value="InterPro"/>
</dbReference>
<dbReference type="Pfam" id="PF00533">
    <property type="entry name" value="BRCT"/>
    <property type="match status" value="2"/>
</dbReference>
<evidence type="ECO:0000256" key="7">
    <source>
        <dbReference type="ARBA" id="ARBA00022833"/>
    </source>
</evidence>
<evidence type="ECO:0000256" key="3">
    <source>
        <dbReference type="ARBA" id="ARBA00022618"/>
    </source>
</evidence>
<accession>A0A077Z438</accession>
<dbReference type="GO" id="GO:0031145">
    <property type="term" value="P:anaphase-promoting complex-dependent catabolic process"/>
    <property type="evidence" value="ECO:0007669"/>
    <property type="project" value="InterPro"/>
</dbReference>
<comment type="subcellular location">
    <subcellularLocation>
        <location evidence="1">Nucleus</location>
    </subcellularLocation>
</comment>
<dbReference type="OrthoDB" id="342264at2759"/>
<dbReference type="InterPro" id="IPR024991">
    <property type="entry name" value="RING-H2_APC11"/>
</dbReference>
<keyword evidence="8" id="KW-0539">Nucleus</keyword>
<dbReference type="InterPro" id="IPR051579">
    <property type="entry name" value="DDR_Transcriptional_Reg"/>
</dbReference>
<keyword evidence="5 11" id="KW-0479">Metal-binding</keyword>
<evidence type="ECO:0000256" key="8">
    <source>
        <dbReference type="ARBA" id="ARBA00023242"/>
    </source>
</evidence>
<dbReference type="GO" id="GO:0051301">
    <property type="term" value="P:cell division"/>
    <property type="evidence" value="ECO:0007669"/>
    <property type="project" value="UniProtKB-KW"/>
</dbReference>
<dbReference type="CDD" id="cd18440">
    <property type="entry name" value="BRCT_PAXIP1_rpt6"/>
    <property type="match status" value="1"/>
</dbReference>
<sequence>MSQQQQQQQQQFNQRSMQQHRPESVLLQQQPTARIMPYQHQAPQANNAGGRLVGHAESQQRMPPSYGRVAATPMQGGGGATPIRNKEPRQMAMQQQSTSSSMPMEPPTTSKPIVHFHGHDPRLNGIRVAIPPELCLIGCVFLIVDYERILDQKEVSDWRIVIAQHGGDVETLYSAKCTHVVCESLRHPVVQQALKDGRRCVTAQWLNDCLACKKLAPPWKAVHFPSAYGENKPCKNRIFSISGFNVRERSCLKQMIMAVGARYTAYFSKLNHLLIAKTLSGPKVLKASEWKVPIVNLQWLTELFFGQTASMQNINNPKYRQFFSKELCQQANFDPFRIDAAAAMPLLMSWFIRRLDAWRVPVTFTADTWKAAAKKRYKIEHDDGKIFVFKKIRLSPSPEDDGANRIVRADASDVRVCFTGLYPTEVMNLAKKIVWLGGKVVTSVLDCTHLVTVDLKRTRKLLEGIALGRYILTPQWVRQSYKQQSFLEAMQFIVKDEGNEKFFGFNVKLSIFRARQKRMFEKILFYLTPSVQPLPSILSEIVQTAGGSVLKQRPSSKKLLQLREQGVRFVIITCDNDFHLCQTLVQTGIDVHSAEFILTGILRQELDFQSYRLEPRSFELIKANKTEQPGTSIKPKNDQKLNLRPLETPTIPAVRLRSKTDLGVVIKRWGIASEWRWKTEEEVCGICRLAFESPCPDCTMPGDDCRVDWGTCNHCYHRHCINKWLTRSDSRGSCPLCRQEWRQQMS</sequence>
<dbReference type="GO" id="GO:0044666">
    <property type="term" value="C:MLL3/4 complex"/>
    <property type="evidence" value="ECO:0007669"/>
    <property type="project" value="TreeGrafter"/>
</dbReference>
<feature type="region of interest" description="Disordered" evidence="12">
    <location>
        <begin position="71"/>
        <end position="110"/>
    </location>
</feature>
<keyword evidence="3" id="KW-0132">Cell division</keyword>
<keyword evidence="6" id="KW-0498">Mitosis</keyword>
<proteinExistence type="predicted"/>
<feature type="compositionally biased region" description="Low complexity" evidence="12">
    <location>
        <begin position="93"/>
        <end position="110"/>
    </location>
</feature>
<dbReference type="PANTHER" id="PTHR23196">
    <property type="entry name" value="PAX TRANSCRIPTION ACTIVATION DOMAIN INTERACTING PROTEIN"/>
    <property type="match status" value="1"/>
</dbReference>
<keyword evidence="7" id="KW-0862">Zinc</keyword>
<feature type="domain" description="BRCT" evidence="14">
    <location>
        <begin position="412"/>
        <end position="494"/>
    </location>
</feature>
<evidence type="ECO:0000256" key="5">
    <source>
        <dbReference type="ARBA" id="ARBA00022771"/>
    </source>
</evidence>
<evidence type="ECO:0000313" key="16">
    <source>
        <dbReference type="Proteomes" id="UP000030665"/>
    </source>
</evidence>
<feature type="compositionally biased region" description="Low complexity" evidence="12">
    <location>
        <begin position="1"/>
        <end position="19"/>
    </location>
</feature>
<evidence type="ECO:0000259" key="14">
    <source>
        <dbReference type="PROSITE" id="PS50172"/>
    </source>
</evidence>
<dbReference type="GO" id="GO:0008270">
    <property type="term" value="F:zinc ion binding"/>
    <property type="evidence" value="ECO:0007669"/>
    <property type="project" value="UniProtKB-KW"/>
</dbReference>
<dbReference type="InterPro" id="IPR036420">
    <property type="entry name" value="BRCT_dom_sf"/>
</dbReference>
<dbReference type="SMART" id="SM00292">
    <property type="entry name" value="BRCT"/>
    <property type="match status" value="4"/>
</dbReference>
<dbReference type="PROSITE" id="PS50089">
    <property type="entry name" value="ZF_RING_2"/>
    <property type="match status" value="1"/>
</dbReference>
<feature type="region of interest" description="Disordered" evidence="12">
    <location>
        <begin position="1"/>
        <end position="24"/>
    </location>
</feature>
<reference evidence="15" key="1">
    <citation type="submission" date="2014-01" db="EMBL/GenBank/DDBJ databases">
        <authorList>
            <person name="Aslett M."/>
        </authorList>
    </citation>
    <scope>NUCLEOTIDE SEQUENCE</scope>
</reference>
<dbReference type="EMBL" id="HG805906">
    <property type="protein sequence ID" value="CDW54594.1"/>
    <property type="molecule type" value="Genomic_DNA"/>
</dbReference>
<dbReference type="InterPro" id="IPR013083">
    <property type="entry name" value="Znf_RING/FYVE/PHD"/>
</dbReference>
<dbReference type="CDD" id="cd17711">
    <property type="entry name" value="BRCT_PAXIP1_rpt3"/>
    <property type="match status" value="1"/>
</dbReference>
<feature type="domain" description="BRCT" evidence="14">
    <location>
        <begin position="229"/>
        <end position="302"/>
    </location>
</feature>
<dbReference type="SUPFAM" id="SSF52113">
    <property type="entry name" value="BRCT domain"/>
    <property type="match status" value="3"/>
</dbReference>
<evidence type="ECO:0000256" key="10">
    <source>
        <dbReference type="ARBA" id="ARBA00030146"/>
    </source>
</evidence>
<evidence type="ECO:0000256" key="1">
    <source>
        <dbReference type="ARBA" id="ARBA00004123"/>
    </source>
</evidence>
<evidence type="ECO:0000259" key="13">
    <source>
        <dbReference type="PROSITE" id="PS50089"/>
    </source>
</evidence>
<dbReference type="InterPro" id="IPR001841">
    <property type="entry name" value="Znf_RING"/>
</dbReference>
<reference evidence="15" key="2">
    <citation type="submission" date="2014-03" db="EMBL/GenBank/DDBJ databases">
        <title>The whipworm genome and dual-species transcriptomics of an intimate host-pathogen interaction.</title>
        <authorList>
            <person name="Foth B.J."/>
            <person name="Tsai I.J."/>
            <person name="Reid A.J."/>
            <person name="Bancroft A.J."/>
            <person name="Nichol S."/>
            <person name="Tracey A."/>
            <person name="Holroyd N."/>
            <person name="Cotton J.A."/>
            <person name="Stanley E.J."/>
            <person name="Zarowiecki M."/>
            <person name="Liu J.Z."/>
            <person name="Huckvale T."/>
            <person name="Cooper P.J."/>
            <person name="Grencis R.K."/>
            <person name="Berriman M."/>
        </authorList>
    </citation>
    <scope>NUCLEOTIDE SEQUENCE [LARGE SCALE GENOMIC DNA]</scope>
</reference>
<dbReference type="STRING" id="36087.A0A077Z438"/>
<evidence type="ECO:0000256" key="2">
    <source>
        <dbReference type="ARBA" id="ARBA00013928"/>
    </source>
</evidence>
<dbReference type="Pfam" id="PF16589">
    <property type="entry name" value="BRCT_2"/>
    <property type="match status" value="1"/>
</dbReference>
<dbReference type="GO" id="GO:0061630">
    <property type="term" value="F:ubiquitin protein ligase activity"/>
    <property type="evidence" value="ECO:0007669"/>
    <property type="project" value="InterPro"/>
</dbReference>
<dbReference type="Proteomes" id="UP000030665">
    <property type="component" value="Unassembled WGS sequence"/>
</dbReference>
<evidence type="ECO:0000256" key="11">
    <source>
        <dbReference type="PROSITE-ProRule" id="PRU00175"/>
    </source>
</evidence>
<evidence type="ECO:0000256" key="12">
    <source>
        <dbReference type="SAM" id="MobiDB-lite"/>
    </source>
</evidence>